<evidence type="ECO:0000256" key="7">
    <source>
        <dbReference type="ARBA" id="ARBA00022670"/>
    </source>
</evidence>
<dbReference type="InterPro" id="IPR023346">
    <property type="entry name" value="Lysozyme-like_dom_sf"/>
</dbReference>
<dbReference type="GO" id="GO:0009252">
    <property type="term" value="P:peptidoglycan biosynthetic process"/>
    <property type="evidence" value="ECO:0007669"/>
    <property type="project" value="UniProtKB-KW"/>
</dbReference>
<evidence type="ECO:0000256" key="12">
    <source>
        <dbReference type="ARBA" id="ARBA00022984"/>
    </source>
</evidence>
<keyword evidence="5" id="KW-1003">Cell membrane</keyword>
<evidence type="ECO:0000256" key="8">
    <source>
        <dbReference type="ARBA" id="ARBA00022676"/>
    </source>
</evidence>
<dbReference type="GO" id="GO:0005886">
    <property type="term" value="C:plasma membrane"/>
    <property type="evidence" value="ECO:0007669"/>
    <property type="project" value="UniProtKB-SubCell"/>
</dbReference>
<accession>A0AAP2DR61</accession>
<evidence type="ECO:0000313" key="21">
    <source>
        <dbReference type="EMBL" id="MBT1699823.1"/>
    </source>
</evidence>
<protein>
    <submittedName>
        <fullName evidence="21">Transglycosylase domain-containing protein</fullName>
    </submittedName>
</protein>
<keyword evidence="9" id="KW-0808">Transferase</keyword>
<dbReference type="AlphaFoldDB" id="A0AAP2DR61"/>
<keyword evidence="10" id="KW-0378">Hydrolase</keyword>
<evidence type="ECO:0000256" key="10">
    <source>
        <dbReference type="ARBA" id="ARBA00022801"/>
    </source>
</evidence>
<sequence>MSTSTSSKKTTRRKTNNILLLQKPWFKKVIKAVWILFLCVVIGVPLYVYTVKADLFGLFGGMPSLKSIENPQNDLSSELISADGVSLGRYFRYNRSQVAYEQLSPDLVNTLLLSEDHRFYDHSGMDFWAYPRVLWGLLTFNNRGGGSTITQQLAKNLFRTRGDELDGTLTRVGGPLKILVSKTKEWIISVQLEENYTKEEIITMYLNTAEFSSNAYGIKVAAETYFQKQPDSLNVLESAVLVGMLQNPSFYNPQRNPNNALRKRNEVLYKLYARNYIKSQAEHDSLKNIPIQLKFSVQNQNQGLATYFRSVLTSFLMKWCKDHNYDLWESGLKIYTTIDSRMQQFAEEAMAEHMSKLQKEFETQWKLKNSNPWTDSDTKAEIKNFLQRKIKKTETYKNLVARYGENSDSVNIMLNVKKPMTVFSWKGERDTLFSSMDSLRYYNWFLQAGMMSMDPETGAIKAWVGGINHKYFKYDHVKQGTRQPGSTFKPFVYGKAIEDGYSPCFELLDISPTIKVPGGVWNPPNSDGTYGSGEKMNLRVAMARSLNSVTAQLIAKVGPANVAKFANQLGISSPLDPVMSLALGTSDVSLYEMVSAYCSFVNLGMHIEPYYVTRIEDKNGNVIESFVPKTGQATDERTAYKMIYMLQGGVEEEGGSSRGISYSLKVDNEIGGKTGTTNDASDGWYMGITHNLVTGAWVGGDERTIHFPNWTFGQGSKTARPIWDKYMVKVYEHPEVGYGKGLFKRPASGLDIVLDCNRHNASDSTSVVPVEKEISLDDINN</sequence>
<evidence type="ECO:0000256" key="2">
    <source>
        <dbReference type="ARBA" id="ARBA00004752"/>
    </source>
</evidence>
<evidence type="ECO:0000259" key="20">
    <source>
        <dbReference type="Pfam" id="PF00912"/>
    </source>
</evidence>
<dbReference type="Gene3D" id="3.40.710.10">
    <property type="entry name" value="DD-peptidase/beta-lactamase superfamily"/>
    <property type="match status" value="2"/>
</dbReference>
<comment type="similarity">
    <text evidence="3">In the C-terminal section; belongs to the transpeptidase family.</text>
</comment>
<organism evidence="21 22">
    <name type="scientific">Chryseosolibacter histidini</name>
    <dbReference type="NCBI Taxonomy" id="2782349"/>
    <lineage>
        <taxon>Bacteria</taxon>
        <taxon>Pseudomonadati</taxon>
        <taxon>Bacteroidota</taxon>
        <taxon>Cytophagia</taxon>
        <taxon>Cytophagales</taxon>
        <taxon>Chryseotaleaceae</taxon>
        <taxon>Chryseosolibacter</taxon>
    </lineage>
</organism>
<keyword evidence="22" id="KW-1185">Reference proteome</keyword>
<evidence type="ECO:0000256" key="17">
    <source>
        <dbReference type="ARBA" id="ARBA00049902"/>
    </source>
</evidence>
<evidence type="ECO:0000256" key="6">
    <source>
        <dbReference type="ARBA" id="ARBA00022645"/>
    </source>
</evidence>
<dbReference type="EMBL" id="JAHESF010000030">
    <property type="protein sequence ID" value="MBT1699823.1"/>
    <property type="molecule type" value="Genomic_DNA"/>
</dbReference>
<dbReference type="GO" id="GO:0006508">
    <property type="term" value="P:proteolysis"/>
    <property type="evidence" value="ECO:0007669"/>
    <property type="project" value="UniProtKB-KW"/>
</dbReference>
<evidence type="ECO:0000256" key="11">
    <source>
        <dbReference type="ARBA" id="ARBA00022960"/>
    </source>
</evidence>
<dbReference type="GO" id="GO:0008658">
    <property type="term" value="F:penicillin binding"/>
    <property type="evidence" value="ECO:0007669"/>
    <property type="project" value="InterPro"/>
</dbReference>
<evidence type="ECO:0000256" key="13">
    <source>
        <dbReference type="ARBA" id="ARBA00023136"/>
    </source>
</evidence>
<reference evidence="21 22" key="1">
    <citation type="submission" date="2021-05" db="EMBL/GenBank/DDBJ databases">
        <title>A Polyphasic approach of four new species of the genus Ohtaekwangia: Ohtaekwangia histidinii sp. nov., Ohtaekwangia cretensis sp. nov., Ohtaekwangia indiensis sp. nov., Ohtaekwangia reichenbachii sp. nov. from diverse environment.</title>
        <authorList>
            <person name="Octaviana S."/>
        </authorList>
    </citation>
    <scope>NUCLEOTIDE SEQUENCE [LARGE SCALE GENOMIC DNA]</scope>
    <source>
        <strain evidence="21 22">PWU4</strain>
    </source>
</reference>
<comment type="similarity">
    <text evidence="4">In the N-terminal section; belongs to the glycosyltransferase 51 family.</text>
</comment>
<dbReference type="GO" id="GO:0071555">
    <property type="term" value="P:cell wall organization"/>
    <property type="evidence" value="ECO:0007669"/>
    <property type="project" value="UniProtKB-KW"/>
</dbReference>
<evidence type="ECO:0000256" key="9">
    <source>
        <dbReference type="ARBA" id="ARBA00022679"/>
    </source>
</evidence>
<dbReference type="InterPro" id="IPR036950">
    <property type="entry name" value="PBP_transglycosylase"/>
</dbReference>
<feature type="transmembrane region" description="Helical" evidence="18">
    <location>
        <begin position="29"/>
        <end position="49"/>
    </location>
</feature>
<evidence type="ECO:0000256" key="14">
    <source>
        <dbReference type="ARBA" id="ARBA00023268"/>
    </source>
</evidence>
<dbReference type="InterPro" id="IPR050396">
    <property type="entry name" value="Glycosyltr_51/Transpeptidase"/>
</dbReference>
<dbReference type="Pfam" id="PF00905">
    <property type="entry name" value="Transpeptidase"/>
    <property type="match status" value="1"/>
</dbReference>
<evidence type="ECO:0000256" key="3">
    <source>
        <dbReference type="ARBA" id="ARBA00007090"/>
    </source>
</evidence>
<dbReference type="InterPro" id="IPR012338">
    <property type="entry name" value="Beta-lactam/transpept-like"/>
</dbReference>
<dbReference type="GO" id="GO:0030288">
    <property type="term" value="C:outer membrane-bounded periplasmic space"/>
    <property type="evidence" value="ECO:0007669"/>
    <property type="project" value="TreeGrafter"/>
</dbReference>
<keyword evidence="13 18" id="KW-0472">Membrane</keyword>
<name>A0AAP2DR61_9BACT</name>
<feature type="domain" description="Penicillin-binding protein transpeptidase" evidence="19">
    <location>
        <begin position="451"/>
        <end position="685"/>
    </location>
</feature>
<keyword evidence="8" id="KW-0328">Glycosyltransferase</keyword>
<dbReference type="SUPFAM" id="SSF53955">
    <property type="entry name" value="Lysozyme-like"/>
    <property type="match status" value="1"/>
</dbReference>
<evidence type="ECO:0000256" key="4">
    <source>
        <dbReference type="ARBA" id="ARBA00007739"/>
    </source>
</evidence>
<gene>
    <name evidence="21" type="ORF">KK083_23245</name>
</gene>
<dbReference type="Gene3D" id="1.10.3810.10">
    <property type="entry name" value="Biosynthetic peptidoglycan transglycosylase-like"/>
    <property type="match status" value="1"/>
</dbReference>
<dbReference type="PANTHER" id="PTHR32282:SF11">
    <property type="entry name" value="PENICILLIN-BINDING PROTEIN 1B"/>
    <property type="match status" value="1"/>
</dbReference>
<comment type="catalytic activity">
    <reaction evidence="16">
        <text>Preferential cleavage: (Ac)2-L-Lys-D-Ala-|-D-Ala. Also transpeptidation of peptidyl-alanyl moieties that are N-acyl substituents of D-alanine.</text>
        <dbReference type="EC" id="3.4.16.4"/>
    </reaction>
</comment>
<keyword evidence="18" id="KW-0812">Transmembrane</keyword>
<proteinExistence type="inferred from homology"/>
<keyword evidence="15" id="KW-0961">Cell wall biogenesis/degradation</keyword>
<dbReference type="InterPro" id="IPR001264">
    <property type="entry name" value="Glyco_trans_51"/>
</dbReference>
<keyword evidence="7" id="KW-0645">Protease</keyword>
<dbReference type="SUPFAM" id="SSF56601">
    <property type="entry name" value="beta-lactamase/transpeptidase-like"/>
    <property type="match status" value="1"/>
</dbReference>
<evidence type="ECO:0000256" key="18">
    <source>
        <dbReference type="SAM" id="Phobius"/>
    </source>
</evidence>
<dbReference type="InterPro" id="IPR001460">
    <property type="entry name" value="PCN-bd_Tpept"/>
</dbReference>
<evidence type="ECO:0000256" key="1">
    <source>
        <dbReference type="ARBA" id="ARBA00004236"/>
    </source>
</evidence>
<dbReference type="RefSeq" id="WP_254168016.1">
    <property type="nucleotide sequence ID" value="NZ_JAHESF010000030.1"/>
</dbReference>
<keyword evidence="14" id="KW-0511">Multifunctional enzyme</keyword>
<comment type="subcellular location">
    <subcellularLocation>
        <location evidence="1">Cell membrane</location>
    </subcellularLocation>
</comment>
<keyword evidence="6" id="KW-0121">Carboxypeptidase</keyword>
<feature type="domain" description="Glycosyl transferase family 51" evidence="20">
    <location>
        <begin position="90"/>
        <end position="271"/>
    </location>
</feature>
<dbReference type="PANTHER" id="PTHR32282">
    <property type="entry name" value="BINDING PROTEIN TRANSPEPTIDASE, PUTATIVE-RELATED"/>
    <property type="match status" value="1"/>
</dbReference>
<evidence type="ECO:0000256" key="15">
    <source>
        <dbReference type="ARBA" id="ARBA00023316"/>
    </source>
</evidence>
<dbReference type="GO" id="GO:0008955">
    <property type="term" value="F:peptidoglycan glycosyltransferase activity"/>
    <property type="evidence" value="ECO:0007669"/>
    <property type="project" value="UniProtKB-EC"/>
</dbReference>
<keyword evidence="18" id="KW-1133">Transmembrane helix</keyword>
<comment type="catalytic activity">
    <reaction evidence="17">
        <text>[GlcNAc-(1-&gt;4)-Mur2Ac(oyl-L-Ala-gamma-D-Glu-L-Lys-D-Ala-D-Ala)](n)-di-trans,octa-cis-undecaprenyl diphosphate + beta-D-GlcNAc-(1-&gt;4)-Mur2Ac(oyl-L-Ala-gamma-D-Glu-L-Lys-D-Ala-D-Ala)-di-trans,octa-cis-undecaprenyl diphosphate = [GlcNAc-(1-&gt;4)-Mur2Ac(oyl-L-Ala-gamma-D-Glu-L-Lys-D-Ala-D-Ala)](n+1)-di-trans,octa-cis-undecaprenyl diphosphate + di-trans,octa-cis-undecaprenyl diphosphate + H(+)</text>
        <dbReference type="Rhea" id="RHEA:23708"/>
        <dbReference type="Rhea" id="RHEA-COMP:9602"/>
        <dbReference type="Rhea" id="RHEA-COMP:9603"/>
        <dbReference type="ChEBI" id="CHEBI:15378"/>
        <dbReference type="ChEBI" id="CHEBI:58405"/>
        <dbReference type="ChEBI" id="CHEBI:60033"/>
        <dbReference type="ChEBI" id="CHEBI:78435"/>
        <dbReference type="EC" id="2.4.99.28"/>
    </reaction>
</comment>
<comment type="pathway">
    <text evidence="2">Cell wall biogenesis; peptidoglycan biosynthesis.</text>
</comment>
<dbReference type="GO" id="GO:0009002">
    <property type="term" value="F:serine-type D-Ala-D-Ala carboxypeptidase activity"/>
    <property type="evidence" value="ECO:0007669"/>
    <property type="project" value="UniProtKB-EC"/>
</dbReference>
<evidence type="ECO:0000313" key="22">
    <source>
        <dbReference type="Proteomes" id="UP001319200"/>
    </source>
</evidence>
<evidence type="ECO:0000259" key="19">
    <source>
        <dbReference type="Pfam" id="PF00905"/>
    </source>
</evidence>
<evidence type="ECO:0000256" key="5">
    <source>
        <dbReference type="ARBA" id="ARBA00022475"/>
    </source>
</evidence>
<keyword evidence="11" id="KW-0133">Cell shape</keyword>
<keyword evidence="12" id="KW-0573">Peptidoglycan synthesis</keyword>
<evidence type="ECO:0000256" key="16">
    <source>
        <dbReference type="ARBA" id="ARBA00034000"/>
    </source>
</evidence>
<dbReference type="GO" id="GO:0008360">
    <property type="term" value="P:regulation of cell shape"/>
    <property type="evidence" value="ECO:0007669"/>
    <property type="project" value="UniProtKB-KW"/>
</dbReference>
<comment type="caution">
    <text evidence="21">The sequence shown here is derived from an EMBL/GenBank/DDBJ whole genome shotgun (WGS) entry which is preliminary data.</text>
</comment>
<dbReference type="Pfam" id="PF00912">
    <property type="entry name" value="Transgly"/>
    <property type="match status" value="1"/>
</dbReference>
<dbReference type="Proteomes" id="UP001319200">
    <property type="component" value="Unassembled WGS sequence"/>
</dbReference>